<proteinExistence type="predicted"/>
<dbReference type="Proteomes" id="UP001200247">
    <property type="component" value="Unassembled WGS sequence"/>
</dbReference>
<dbReference type="PANTHER" id="PTHR37807:SF3">
    <property type="entry name" value="OS07G0160300 PROTEIN"/>
    <property type="match status" value="1"/>
</dbReference>
<dbReference type="InterPro" id="IPR027417">
    <property type="entry name" value="P-loop_NTPase"/>
</dbReference>
<dbReference type="Gene3D" id="3.40.50.300">
    <property type="entry name" value="P-loop containing nucleotide triphosphate hydrolases"/>
    <property type="match status" value="1"/>
</dbReference>
<dbReference type="Pfam" id="PF13671">
    <property type="entry name" value="AAA_33"/>
    <property type="match status" value="1"/>
</dbReference>
<reference evidence="1 2" key="1">
    <citation type="submission" date="2021-10" db="EMBL/GenBank/DDBJ databases">
        <title>Whole-genome sequencing analysis of Laribacter hongkongensis: virulence gene profiles, carbohydrate-active enzyme prediction, and antimicrobial resistance characterization.</title>
        <authorList>
            <person name="Yuan P."/>
            <person name="Zhan Y."/>
            <person name="Chen D."/>
        </authorList>
    </citation>
    <scope>NUCLEOTIDE SEQUENCE [LARGE SCALE GENOMIC DNA]</scope>
    <source>
        <strain evidence="1 2">W67</strain>
    </source>
</reference>
<organism evidence="1 2">
    <name type="scientific">Laribacter hongkongensis</name>
    <dbReference type="NCBI Taxonomy" id="168471"/>
    <lineage>
        <taxon>Bacteria</taxon>
        <taxon>Pseudomonadati</taxon>
        <taxon>Pseudomonadota</taxon>
        <taxon>Betaproteobacteria</taxon>
        <taxon>Neisseriales</taxon>
        <taxon>Aquaspirillaceae</taxon>
        <taxon>Laribacter</taxon>
    </lineage>
</organism>
<name>A0ABD4SQP5_9NEIS</name>
<comment type="caution">
    <text evidence="1">The sequence shown here is derived from an EMBL/GenBank/DDBJ whole genome shotgun (WGS) entry which is preliminary data.</text>
</comment>
<dbReference type="RefSeq" id="WP_239894019.1">
    <property type="nucleotide sequence ID" value="NZ_JAJAXM010000015.1"/>
</dbReference>
<dbReference type="SUPFAM" id="SSF52540">
    <property type="entry name" value="P-loop containing nucleoside triphosphate hydrolases"/>
    <property type="match status" value="1"/>
</dbReference>
<evidence type="ECO:0000313" key="2">
    <source>
        <dbReference type="Proteomes" id="UP001200247"/>
    </source>
</evidence>
<dbReference type="AlphaFoldDB" id="A0ABD4SQP5"/>
<evidence type="ECO:0000313" key="1">
    <source>
        <dbReference type="EMBL" id="MCG9026080.1"/>
    </source>
</evidence>
<sequence length="171" mass="18931">MFIIFSGLPGTGKSTIAQLLAAQTGALWLRIDTIEQAIRSSEVLADNADVGPAGYKAACCIAADNLRLGHKVIADSVNPIKMSRDAYRDTATKLGSQFLEVEIICTDKLLHRNRVETRQVTVDGLVLPTWQQVENRYYEPWDRPCIRLDTSSLSADECVEHIIACLNRVVD</sequence>
<dbReference type="PANTHER" id="PTHR37807">
    <property type="entry name" value="OS07G0160300 PROTEIN"/>
    <property type="match status" value="1"/>
</dbReference>
<gene>
    <name evidence="1" type="ORF">LH440_09235</name>
</gene>
<accession>A0ABD4SQP5</accession>
<protein>
    <submittedName>
        <fullName evidence="1">AAA family ATPase</fullName>
    </submittedName>
</protein>
<dbReference type="EMBL" id="JAJAXM010000015">
    <property type="protein sequence ID" value="MCG9026080.1"/>
    <property type="molecule type" value="Genomic_DNA"/>
</dbReference>